<name>A0A1M6HLB1_9ACTN</name>
<keyword evidence="2" id="KW-0472">Membrane</keyword>
<dbReference type="EMBL" id="FQZK01000004">
    <property type="protein sequence ID" value="SHJ22998.1"/>
    <property type="molecule type" value="Genomic_DNA"/>
</dbReference>
<feature type="transmembrane region" description="Helical" evidence="2">
    <location>
        <begin position="139"/>
        <end position="160"/>
    </location>
</feature>
<dbReference type="STRING" id="758803.SAMN05421803_104220"/>
<gene>
    <name evidence="3" type="ORF">SAMN05421803_104220</name>
</gene>
<evidence type="ECO:0000256" key="1">
    <source>
        <dbReference type="SAM" id="MobiDB-lite"/>
    </source>
</evidence>
<accession>A0A1M6HLB1</accession>
<sequence>MPDATTRVLPAADAAPPAPPGPDAPAPGRGDPAPQGFAADAPTGTSSEVTRLMCLGAYLDRVYRRIVLGRLVEDARRVVAPSYGFDAEPVVAHCLRADAIDEEFHRRLSTARVVAVAVLTGVLLLLAVGWAESVRFDRVSAWTAVALALVLLALCVRVGVHFLPGDTGRDAVALAREADTLLMPWLVRRAHRERLKRILARELSEETFTGSVPIAHVPSKHVPLLRAIAREQYSALVPYRNEDPFLGAGGELHMWSIALELREAGADRSAPASPLDERVVVDLIRPQLESLTLSAAEDGRDRLGGLEIAECVYLPGTLPHGVPRSRLPVGGPDDARVADHLRAAVGEGGERRRHFLRIRVAGWDEQVVVTVFVRVHTQGGILLLEIVPYLLGPLEERFRIMDGLVDALTSGVDVDGGLDQWMAHDTGLRKTLGALLPAARSAGEASAFDDGDMRVRGPVFSLREHVDGGKLSHFQRMDVIRYVKTLGLRITEGVDQALAQAGYETEEFRQQVVNVGEGAVFIGGSMNNGAIATGRGASAQDHSARSAPQG</sequence>
<evidence type="ECO:0000313" key="3">
    <source>
        <dbReference type="EMBL" id="SHJ22998.1"/>
    </source>
</evidence>
<dbReference type="AlphaFoldDB" id="A0A1M6HLB1"/>
<protein>
    <submittedName>
        <fullName evidence="3">Uncharacterized protein</fullName>
    </submittedName>
</protein>
<evidence type="ECO:0000313" key="4">
    <source>
        <dbReference type="Proteomes" id="UP000184452"/>
    </source>
</evidence>
<dbReference type="Proteomes" id="UP000184452">
    <property type="component" value="Unassembled WGS sequence"/>
</dbReference>
<feature type="transmembrane region" description="Helical" evidence="2">
    <location>
        <begin position="113"/>
        <end position="133"/>
    </location>
</feature>
<keyword evidence="2" id="KW-1133">Transmembrane helix</keyword>
<reference evidence="3 4" key="1">
    <citation type="submission" date="2016-11" db="EMBL/GenBank/DDBJ databases">
        <authorList>
            <person name="Jaros S."/>
            <person name="Januszkiewicz K."/>
            <person name="Wedrychowicz H."/>
        </authorList>
    </citation>
    <scope>NUCLEOTIDE SEQUENCE [LARGE SCALE GENOMIC DNA]</scope>
    <source>
        <strain evidence="3 4">CGMCC 4.5723</strain>
    </source>
</reference>
<dbReference type="OrthoDB" id="3078176at2"/>
<keyword evidence="4" id="KW-1185">Reference proteome</keyword>
<keyword evidence="2" id="KW-0812">Transmembrane</keyword>
<feature type="region of interest" description="Disordered" evidence="1">
    <location>
        <begin position="1"/>
        <end position="44"/>
    </location>
</feature>
<proteinExistence type="predicted"/>
<feature type="compositionally biased region" description="Pro residues" evidence="1">
    <location>
        <begin position="16"/>
        <end position="25"/>
    </location>
</feature>
<evidence type="ECO:0000256" key="2">
    <source>
        <dbReference type="SAM" id="Phobius"/>
    </source>
</evidence>
<dbReference type="RefSeq" id="WP_073378043.1">
    <property type="nucleotide sequence ID" value="NZ_FQZK01000004.1"/>
</dbReference>
<organism evidence="3 4">
    <name type="scientific">Nocardiopsis flavescens</name>
    <dbReference type="NCBI Taxonomy" id="758803"/>
    <lineage>
        <taxon>Bacteria</taxon>
        <taxon>Bacillati</taxon>
        <taxon>Actinomycetota</taxon>
        <taxon>Actinomycetes</taxon>
        <taxon>Streptosporangiales</taxon>
        <taxon>Nocardiopsidaceae</taxon>
        <taxon>Nocardiopsis</taxon>
    </lineage>
</organism>